<dbReference type="Proteomes" id="UP000767334">
    <property type="component" value="Unassembled WGS sequence"/>
</dbReference>
<gene>
    <name evidence="1" type="ORF">H6A19_11490</name>
</gene>
<organism evidence="1 2">
    <name type="scientific">Clostridium saudiense</name>
    <dbReference type="NCBI Taxonomy" id="1414720"/>
    <lineage>
        <taxon>Bacteria</taxon>
        <taxon>Bacillati</taxon>
        <taxon>Bacillota</taxon>
        <taxon>Clostridia</taxon>
        <taxon>Eubacteriales</taxon>
        <taxon>Clostridiaceae</taxon>
        <taxon>Clostridium</taxon>
    </lineage>
</organism>
<dbReference type="RefSeq" id="WP_204572417.1">
    <property type="nucleotide sequence ID" value="NZ_JACJLL010000073.1"/>
</dbReference>
<sequence>MKCINVKCEKRSYCEKTHTLNDLKIDEDIDIVIPNRFFFELNISNRLAKIGVPSEGFEFGCLKMIQKNEEVEGGALYINDSHVADFELSELIEMSNNAFREMIANGEIKIG</sequence>
<evidence type="ECO:0000313" key="2">
    <source>
        <dbReference type="Proteomes" id="UP000767334"/>
    </source>
</evidence>
<evidence type="ECO:0000313" key="1">
    <source>
        <dbReference type="EMBL" id="MBM6819949.1"/>
    </source>
</evidence>
<name>A0ABS2FHK6_9CLOT</name>
<comment type="caution">
    <text evidence="1">The sequence shown here is derived from an EMBL/GenBank/DDBJ whole genome shotgun (WGS) entry which is preliminary data.</text>
</comment>
<proteinExistence type="predicted"/>
<protein>
    <submittedName>
        <fullName evidence="1">Uncharacterized protein</fullName>
    </submittedName>
</protein>
<accession>A0ABS2FHK6</accession>
<reference evidence="1 2" key="1">
    <citation type="journal article" date="2021" name="Sci. Rep.">
        <title>The distribution of antibiotic resistance genes in chicken gut microbiota commensals.</title>
        <authorList>
            <person name="Juricova H."/>
            <person name="Matiasovicova J."/>
            <person name="Kubasova T."/>
            <person name="Cejkova D."/>
            <person name="Rychlik I."/>
        </authorList>
    </citation>
    <scope>NUCLEOTIDE SEQUENCE [LARGE SCALE GENOMIC DNA]</scope>
    <source>
        <strain evidence="1 2">An435</strain>
    </source>
</reference>
<dbReference type="EMBL" id="JACJLL010000073">
    <property type="protein sequence ID" value="MBM6819949.1"/>
    <property type="molecule type" value="Genomic_DNA"/>
</dbReference>
<keyword evidence="2" id="KW-1185">Reference proteome</keyword>